<feature type="domain" description="DNA-directed DNA polymerase family A palm" evidence="3">
    <location>
        <begin position="1"/>
        <end position="81"/>
    </location>
</feature>
<accession>A0A8S5QJH1</accession>
<proteinExistence type="predicted"/>
<sequence>MQGGAATLTKTALINIYYDKELKELGAYLINTVHDEILVEAPSENAQKVADRLVKVMIDSAKKYVPDVPMKCDPYIVDAWYNDEYAVLIENEYKHQLENNSEQQAL</sequence>
<keyword evidence="1" id="KW-0235">DNA replication</keyword>
<reference evidence="4" key="1">
    <citation type="journal article" date="2021" name="Proc. Natl. Acad. Sci. U.S.A.">
        <title>A Catalog of Tens of Thousands of Viruses from Human Metagenomes Reveals Hidden Associations with Chronic Diseases.</title>
        <authorList>
            <person name="Tisza M.J."/>
            <person name="Buck C.B."/>
        </authorList>
    </citation>
    <scope>NUCLEOTIDE SEQUENCE</scope>
    <source>
        <strain evidence="4">CtiOl67</strain>
    </source>
</reference>
<evidence type="ECO:0000256" key="2">
    <source>
        <dbReference type="ARBA" id="ARBA00023109"/>
    </source>
</evidence>
<dbReference type="Gene3D" id="3.30.70.370">
    <property type="match status" value="1"/>
</dbReference>
<evidence type="ECO:0000259" key="3">
    <source>
        <dbReference type="Pfam" id="PF00476"/>
    </source>
</evidence>
<name>A0A8S5QJH1_9CAUD</name>
<protein>
    <submittedName>
        <fullName evidence="4">Prex DNA polymerase</fullName>
    </submittedName>
</protein>
<dbReference type="GO" id="GO:0006261">
    <property type="term" value="P:DNA-templated DNA replication"/>
    <property type="evidence" value="ECO:0007669"/>
    <property type="project" value="InterPro"/>
</dbReference>
<dbReference type="InterPro" id="IPR001098">
    <property type="entry name" value="DNA-dir_DNA_pol_A_palm_dom"/>
</dbReference>
<dbReference type="InterPro" id="IPR043502">
    <property type="entry name" value="DNA/RNA_pol_sf"/>
</dbReference>
<dbReference type="GO" id="GO:0003677">
    <property type="term" value="F:DNA binding"/>
    <property type="evidence" value="ECO:0007669"/>
    <property type="project" value="InterPro"/>
</dbReference>
<evidence type="ECO:0000313" key="4">
    <source>
        <dbReference type="EMBL" id="DAE18945.1"/>
    </source>
</evidence>
<dbReference type="GO" id="GO:0003887">
    <property type="term" value="F:DNA-directed DNA polymerase activity"/>
    <property type="evidence" value="ECO:0007669"/>
    <property type="project" value="InterPro"/>
</dbReference>
<dbReference type="EMBL" id="BK015666">
    <property type="protein sequence ID" value="DAE18945.1"/>
    <property type="molecule type" value="Genomic_DNA"/>
</dbReference>
<evidence type="ECO:0000256" key="1">
    <source>
        <dbReference type="ARBA" id="ARBA00022705"/>
    </source>
</evidence>
<organism evidence="4">
    <name type="scientific">Siphoviridae sp. ctiOl67</name>
    <dbReference type="NCBI Taxonomy" id="2825622"/>
    <lineage>
        <taxon>Viruses</taxon>
        <taxon>Duplodnaviria</taxon>
        <taxon>Heunggongvirae</taxon>
        <taxon>Uroviricota</taxon>
        <taxon>Caudoviricetes</taxon>
    </lineage>
</organism>
<dbReference type="PANTHER" id="PTHR10133:SF27">
    <property type="entry name" value="DNA POLYMERASE NU"/>
    <property type="match status" value="1"/>
</dbReference>
<dbReference type="GO" id="GO:0039693">
    <property type="term" value="P:viral DNA genome replication"/>
    <property type="evidence" value="ECO:0007669"/>
    <property type="project" value="UniProtKB-KW"/>
</dbReference>
<dbReference type="PANTHER" id="PTHR10133">
    <property type="entry name" value="DNA POLYMERASE I"/>
    <property type="match status" value="1"/>
</dbReference>
<dbReference type="GO" id="GO:0006302">
    <property type="term" value="P:double-strand break repair"/>
    <property type="evidence" value="ECO:0007669"/>
    <property type="project" value="TreeGrafter"/>
</dbReference>
<dbReference type="SUPFAM" id="SSF56672">
    <property type="entry name" value="DNA/RNA polymerases"/>
    <property type="match status" value="1"/>
</dbReference>
<keyword evidence="2" id="KW-1194">Viral DNA replication</keyword>
<dbReference type="Pfam" id="PF00476">
    <property type="entry name" value="DNA_pol_A"/>
    <property type="match status" value="1"/>
</dbReference>
<dbReference type="InterPro" id="IPR002298">
    <property type="entry name" value="DNA_polymerase_A"/>
</dbReference>